<dbReference type="GO" id="GO:0030286">
    <property type="term" value="C:dynein complex"/>
    <property type="evidence" value="ECO:0007669"/>
    <property type="project" value="UniProtKB-KW"/>
</dbReference>
<keyword evidence="7" id="KW-0505">Motor protein</keyword>
<feature type="compositionally biased region" description="Polar residues" evidence="12">
    <location>
        <begin position="150"/>
        <end position="160"/>
    </location>
</feature>
<keyword evidence="14" id="KW-1185">Reference proteome</keyword>
<dbReference type="InterPro" id="IPR001611">
    <property type="entry name" value="Leu-rich_rpt"/>
</dbReference>
<evidence type="ECO:0000313" key="14">
    <source>
        <dbReference type="Proteomes" id="UP000678499"/>
    </source>
</evidence>
<dbReference type="PANTHER" id="PTHR15454:SF73">
    <property type="entry name" value="DYNEIN AXONEMAL LIGHT CHAIN 1"/>
    <property type="match status" value="1"/>
</dbReference>
<dbReference type="InterPro" id="IPR025875">
    <property type="entry name" value="Leu-rich_rpt_4"/>
</dbReference>
<dbReference type="PROSITE" id="PS51450">
    <property type="entry name" value="LRR"/>
    <property type="match status" value="3"/>
</dbReference>
<comment type="similarity">
    <text evidence="10">Belongs to the dynein light chain LC1-type family.</text>
</comment>
<evidence type="ECO:0000256" key="10">
    <source>
        <dbReference type="ARBA" id="ARBA00049659"/>
    </source>
</evidence>
<evidence type="ECO:0000256" key="2">
    <source>
        <dbReference type="ARBA" id="ARBA00022490"/>
    </source>
</evidence>
<dbReference type="GO" id="GO:0005930">
    <property type="term" value="C:axoneme"/>
    <property type="evidence" value="ECO:0007669"/>
    <property type="project" value="UniProtKB-SubCell"/>
</dbReference>
<keyword evidence="4" id="KW-0493">Microtubule</keyword>
<dbReference type="InterPro" id="IPR032675">
    <property type="entry name" value="LRR_dom_sf"/>
</dbReference>
<evidence type="ECO:0000256" key="4">
    <source>
        <dbReference type="ARBA" id="ARBA00022701"/>
    </source>
</evidence>
<dbReference type="SMART" id="SM00365">
    <property type="entry name" value="LRR_SD22"/>
    <property type="match status" value="3"/>
</dbReference>
<evidence type="ECO:0000256" key="8">
    <source>
        <dbReference type="ARBA" id="ARBA00023212"/>
    </source>
</evidence>
<dbReference type="SUPFAM" id="SSF52058">
    <property type="entry name" value="L domain-like"/>
    <property type="match status" value="1"/>
</dbReference>
<comment type="subcellular location">
    <subcellularLocation>
        <location evidence="1">Cytoplasm</location>
        <location evidence="1">Cytoskeleton</location>
        <location evidence="1">Cilium axoneme</location>
    </subcellularLocation>
</comment>
<dbReference type="Gene3D" id="3.80.10.10">
    <property type="entry name" value="Ribonuclease Inhibitor"/>
    <property type="match status" value="1"/>
</dbReference>
<dbReference type="AlphaFoldDB" id="A0A7R9BTF1"/>
<dbReference type="Pfam" id="PF12799">
    <property type="entry name" value="LRR_4"/>
    <property type="match status" value="1"/>
</dbReference>
<dbReference type="PANTHER" id="PTHR15454">
    <property type="entry name" value="NISCHARIN RELATED"/>
    <property type="match status" value="1"/>
</dbReference>
<evidence type="ECO:0000256" key="7">
    <source>
        <dbReference type="ARBA" id="ARBA00023175"/>
    </source>
</evidence>
<keyword evidence="3" id="KW-0433">Leucine-rich repeat</keyword>
<protein>
    <recommendedName>
        <fullName evidence="11">Dynein axonemal light chain 1</fullName>
    </recommendedName>
</protein>
<keyword evidence="2" id="KW-0963">Cytoplasm</keyword>
<dbReference type="EMBL" id="OA883875">
    <property type="protein sequence ID" value="CAD7279880.1"/>
    <property type="molecule type" value="Genomic_DNA"/>
</dbReference>
<keyword evidence="5" id="KW-0677">Repeat</keyword>
<accession>A0A7R9BTF1</accession>
<dbReference type="Proteomes" id="UP000678499">
    <property type="component" value="Unassembled WGS sequence"/>
</dbReference>
<dbReference type="GO" id="GO:0043014">
    <property type="term" value="F:alpha-tubulin binding"/>
    <property type="evidence" value="ECO:0007669"/>
    <property type="project" value="TreeGrafter"/>
</dbReference>
<evidence type="ECO:0000256" key="11">
    <source>
        <dbReference type="ARBA" id="ARBA00049760"/>
    </source>
</evidence>
<dbReference type="OrthoDB" id="266138at2759"/>
<evidence type="ECO:0000256" key="3">
    <source>
        <dbReference type="ARBA" id="ARBA00022614"/>
    </source>
</evidence>
<keyword evidence="6" id="KW-0243">Dynein</keyword>
<evidence type="ECO:0000313" key="13">
    <source>
        <dbReference type="EMBL" id="CAD7279880.1"/>
    </source>
</evidence>
<reference evidence="13" key="1">
    <citation type="submission" date="2020-11" db="EMBL/GenBank/DDBJ databases">
        <authorList>
            <person name="Tran Van P."/>
        </authorList>
    </citation>
    <scope>NUCLEOTIDE SEQUENCE</scope>
</reference>
<evidence type="ECO:0000256" key="5">
    <source>
        <dbReference type="ARBA" id="ARBA00022737"/>
    </source>
</evidence>
<keyword evidence="9" id="KW-0966">Cell projection</keyword>
<gene>
    <name evidence="13" type="ORF">NMOB1V02_LOCUS7544</name>
</gene>
<organism evidence="13">
    <name type="scientific">Notodromas monacha</name>
    <dbReference type="NCBI Taxonomy" id="399045"/>
    <lineage>
        <taxon>Eukaryota</taxon>
        <taxon>Metazoa</taxon>
        <taxon>Ecdysozoa</taxon>
        <taxon>Arthropoda</taxon>
        <taxon>Crustacea</taxon>
        <taxon>Oligostraca</taxon>
        <taxon>Ostracoda</taxon>
        <taxon>Podocopa</taxon>
        <taxon>Podocopida</taxon>
        <taxon>Cypridocopina</taxon>
        <taxon>Cypridoidea</taxon>
        <taxon>Cyprididae</taxon>
        <taxon>Notodromas</taxon>
    </lineage>
</organism>
<feature type="compositionally biased region" description="Basic and acidic residues" evidence="12">
    <location>
        <begin position="120"/>
        <end position="143"/>
    </location>
</feature>
<keyword evidence="8" id="KW-0206">Cytoskeleton</keyword>
<evidence type="ECO:0000256" key="6">
    <source>
        <dbReference type="ARBA" id="ARBA00023017"/>
    </source>
</evidence>
<dbReference type="GO" id="GO:0005874">
    <property type="term" value="C:microtubule"/>
    <property type="evidence" value="ECO:0007669"/>
    <property type="project" value="UniProtKB-KW"/>
</dbReference>
<feature type="compositionally biased region" description="Basic and acidic residues" evidence="12">
    <location>
        <begin position="162"/>
        <end position="174"/>
    </location>
</feature>
<evidence type="ECO:0000256" key="9">
    <source>
        <dbReference type="ARBA" id="ARBA00023273"/>
    </source>
</evidence>
<dbReference type="GO" id="GO:0045504">
    <property type="term" value="F:dynein heavy chain binding"/>
    <property type="evidence" value="ECO:0007669"/>
    <property type="project" value="TreeGrafter"/>
</dbReference>
<dbReference type="GO" id="GO:0036158">
    <property type="term" value="P:outer dynein arm assembly"/>
    <property type="evidence" value="ECO:0007669"/>
    <property type="project" value="TreeGrafter"/>
</dbReference>
<evidence type="ECO:0000256" key="12">
    <source>
        <dbReference type="SAM" id="MobiDB-lite"/>
    </source>
</evidence>
<evidence type="ECO:0000256" key="1">
    <source>
        <dbReference type="ARBA" id="ARBA00004430"/>
    </source>
</evidence>
<feature type="region of interest" description="Disordered" evidence="12">
    <location>
        <begin position="120"/>
        <end position="174"/>
    </location>
</feature>
<proteinExistence type="inferred from homology"/>
<name>A0A7R9BTF1_9CRUS</name>
<sequence>MNDGYFAENLKILSLGRNYIKSLSGLEHVAETLEELWISYNQVEKLKGIGTLKNLRVLYMSNNLVKDWAEFDRLKDIPKLEDLVFENNPLQQRYNSWRDWCLQGVLPRLPNLFKLEGKPTVEAKTSQDDDDKDKDYMRDKNALTDDDQSSSEILSPSPTRINHPENSDEEIDHN</sequence>
<dbReference type="EMBL" id="CAJPEX010001838">
    <property type="protein sequence ID" value="CAG0920032.1"/>
    <property type="molecule type" value="Genomic_DNA"/>
</dbReference>